<comment type="caution">
    <text evidence="1">The sequence shown here is derived from an EMBL/GenBank/DDBJ whole genome shotgun (WGS) entry which is preliminary data.</text>
</comment>
<evidence type="ECO:0000313" key="2">
    <source>
        <dbReference type="Proteomes" id="UP000283383"/>
    </source>
</evidence>
<dbReference type="EMBL" id="MCBQ01016019">
    <property type="protein sequence ID" value="RKF61002.1"/>
    <property type="molecule type" value="Genomic_DNA"/>
</dbReference>
<name>A0A420HU89_9PEZI</name>
<keyword evidence="2" id="KW-1185">Reference proteome</keyword>
<organism evidence="1 2">
    <name type="scientific">Golovinomyces cichoracearum</name>
    <dbReference type="NCBI Taxonomy" id="62708"/>
    <lineage>
        <taxon>Eukaryota</taxon>
        <taxon>Fungi</taxon>
        <taxon>Dikarya</taxon>
        <taxon>Ascomycota</taxon>
        <taxon>Pezizomycotina</taxon>
        <taxon>Leotiomycetes</taxon>
        <taxon>Erysiphales</taxon>
        <taxon>Erysiphaceae</taxon>
        <taxon>Golovinomyces</taxon>
    </lineage>
</organism>
<sequence>MGSVSYAKTLQECVDNDKPHKWTKDEILDHLEEHRGEFDSAFNPNNVKLETSKRLPIFR</sequence>
<evidence type="ECO:0000313" key="1">
    <source>
        <dbReference type="EMBL" id="RKF61002.1"/>
    </source>
</evidence>
<dbReference type="AlphaFoldDB" id="A0A420HU89"/>
<proteinExistence type="predicted"/>
<protein>
    <submittedName>
        <fullName evidence="1">Uncharacterized protein</fullName>
    </submittedName>
</protein>
<accession>A0A420HU89</accession>
<gene>
    <name evidence="1" type="ORF">GcM3_160010</name>
</gene>
<dbReference type="Proteomes" id="UP000283383">
    <property type="component" value="Unassembled WGS sequence"/>
</dbReference>
<reference evidence="1 2" key="1">
    <citation type="journal article" date="2018" name="BMC Genomics">
        <title>Comparative genome analyses reveal sequence features reflecting distinct modes of host-adaptation between dicot and monocot powdery mildew.</title>
        <authorList>
            <person name="Wu Y."/>
            <person name="Ma X."/>
            <person name="Pan Z."/>
            <person name="Kale S.D."/>
            <person name="Song Y."/>
            <person name="King H."/>
            <person name="Zhang Q."/>
            <person name="Presley C."/>
            <person name="Deng X."/>
            <person name="Wei C.I."/>
            <person name="Xiao S."/>
        </authorList>
    </citation>
    <scope>NUCLEOTIDE SEQUENCE [LARGE SCALE GENOMIC DNA]</scope>
    <source>
        <strain evidence="1">UMSG3</strain>
    </source>
</reference>